<dbReference type="Proteomes" id="UP000653730">
    <property type="component" value="Unassembled WGS sequence"/>
</dbReference>
<organism evidence="1 2">
    <name type="scientific">Sinomicrobium weinanense</name>
    <dbReference type="NCBI Taxonomy" id="2842200"/>
    <lineage>
        <taxon>Bacteria</taxon>
        <taxon>Pseudomonadati</taxon>
        <taxon>Bacteroidota</taxon>
        <taxon>Flavobacteriia</taxon>
        <taxon>Flavobacteriales</taxon>
        <taxon>Flavobacteriaceae</taxon>
        <taxon>Sinomicrobium</taxon>
    </lineage>
</organism>
<accession>A0A926JS99</accession>
<dbReference type="AlphaFoldDB" id="A0A926JS99"/>
<keyword evidence="2" id="KW-1185">Reference proteome</keyword>
<evidence type="ECO:0000313" key="1">
    <source>
        <dbReference type="EMBL" id="MBC9796338.1"/>
    </source>
</evidence>
<dbReference type="RefSeq" id="WP_187965485.1">
    <property type="nucleotide sequence ID" value="NZ_JACVDC010000025.1"/>
</dbReference>
<gene>
    <name evidence="1" type="ORF">IBL28_10185</name>
</gene>
<dbReference type="EMBL" id="JACVDC010000025">
    <property type="protein sequence ID" value="MBC9796338.1"/>
    <property type="molecule type" value="Genomic_DNA"/>
</dbReference>
<dbReference type="Pfam" id="PF19891">
    <property type="entry name" value="DUF6364"/>
    <property type="match status" value="1"/>
</dbReference>
<evidence type="ECO:0000313" key="2">
    <source>
        <dbReference type="Proteomes" id="UP000653730"/>
    </source>
</evidence>
<proteinExistence type="predicted"/>
<sequence>MDAKITLSFDEDVIDKAKEFARSQNVSLSRLTEFLYRQITSGHYQNLEELPIASWVGMVAEGEAEYKIKPRSRKSAKEEYFKNKK</sequence>
<reference evidence="1 2" key="1">
    <citation type="submission" date="2020-09" db="EMBL/GenBank/DDBJ databases">
        <title>Sinomicrobium weinanense sp. nov., a halophilic bacteria isolated from saline-alkali soil.</title>
        <authorList>
            <person name="Wu P."/>
            <person name="Ren H."/>
            <person name="Mei Y."/>
            <person name="Liang Y."/>
            <person name="Chen Z."/>
        </authorList>
    </citation>
    <scope>NUCLEOTIDE SEQUENCE [LARGE SCALE GENOMIC DNA]</scope>
    <source>
        <strain evidence="1 2">FJxs</strain>
    </source>
</reference>
<protein>
    <submittedName>
        <fullName evidence="1">Uncharacterized protein</fullName>
    </submittedName>
</protein>
<dbReference type="InterPro" id="IPR045944">
    <property type="entry name" value="DUF6364"/>
</dbReference>
<comment type="caution">
    <text evidence="1">The sequence shown here is derived from an EMBL/GenBank/DDBJ whole genome shotgun (WGS) entry which is preliminary data.</text>
</comment>
<name>A0A926JS99_9FLAO</name>